<accession>A0A1R1XH32</accession>
<sequence>MYEHDHLGIKEKGYGEDY</sequence>
<feature type="non-terminal residue" evidence="1">
    <location>
        <position position="18"/>
    </location>
</feature>
<dbReference type="EMBL" id="LSSN01003260">
    <property type="protein sequence ID" value="OMJ13945.1"/>
    <property type="molecule type" value="Genomic_DNA"/>
</dbReference>
<gene>
    <name evidence="1" type="ORF">AYI70_g8195</name>
</gene>
<evidence type="ECO:0000313" key="1">
    <source>
        <dbReference type="EMBL" id="OMJ13945.1"/>
    </source>
</evidence>
<reference evidence="1 2" key="1">
    <citation type="submission" date="2017-01" db="EMBL/GenBank/DDBJ databases">
        <authorList>
            <person name="Mah S.A."/>
            <person name="Swanson W.J."/>
            <person name="Moy G.W."/>
            <person name="Vacquier V.D."/>
        </authorList>
    </citation>
    <scope>NUCLEOTIDE SEQUENCE [LARGE SCALE GENOMIC DNA]</scope>
    <source>
        <strain evidence="1 2">GSMNP</strain>
    </source>
</reference>
<organism evidence="1 2">
    <name type="scientific">Smittium culicis</name>
    <dbReference type="NCBI Taxonomy" id="133412"/>
    <lineage>
        <taxon>Eukaryota</taxon>
        <taxon>Fungi</taxon>
        <taxon>Fungi incertae sedis</taxon>
        <taxon>Zoopagomycota</taxon>
        <taxon>Kickxellomycotina</taxon>
        <taxon>Harpellomycetes</taxon>
        <taxon>Harpellales</taxon>
        <taxon>Legeriomycetaceae</taxon>
        <taxon>Smittium</taxon>
    </lineage>
</organism>
<dbReference type="AlphaFoldDB" id="A0A1R1XH32"/>
<name>A0A1R1XH32_9FUNG</name>
<dbReference type="Proteomes" id="UP000187283">
    <property type="component" value="Unassembled WGS sequence"/>
</dbReference>
<proteinExistence type="predicted"/>
<evidence type="ECO:0000313" key="2">
    <source>
        <dbReference type="Proteomes" id="UP000187283"/>
    </source>
</evidence>
<keyword evidence="2" id="KW-1185">Reference proteome</keyword>
<protein>
    <submittedName>
        <fullName evidence="1">Uncharacterized protein</fullName>
    </submittedName>
</protein>
<comment type="caution">
    <text evidence="1">The sequence shown here is derived from an EMBL/GenBank/DDBJ whole genome shotgun (WGS) entry which is preliminary data.</text>
</comment>